<dbReference type="Pfam" id="PF13407">
    <property type="entry name" value="Peripla_BP_4"/>
    <property type="match status" value="1"/>
</dbReference>
<dbReference type="PANTHER" id="PTHR46847">
    <property type="entry name" value="D-ALLOSE-BINDING PERIPLASMIC PROTEIN-RELATED"/>
    <property type="match status" value="1"/>
</dbReference>
<keyword evidence="3 4" id="KW-0732">Signal</keyword>
<evidence type="ECO:0000313" key="7">
    <source>
        <dbReference type="Proteomes" id="UP000191135"/>
    </source>
</evidence>
<dbReference type="Gene3D" id="3.40.50.2300">
    <property type="match status" value="2"/>
</dbReference>
<evidence type="ECO:0000256" key="1">
    <source>
        <dbReference type="ARBA" id="ARBA00004196"/>
    </source>
</evidence>
<dbReference type="RefSeq" id="WP_018064685.1">
    <property type="nucleotide sequence ID" value="NZ_AQWH01000008.1"/>
</dbReference>
<evidence type="ECO:0000313" key="6">
    <source>
        <dbReference type="EMBL" id="AQZ49703.1"/>
    </source>
</evidence>
<dbReference type="PANTHER" id="PTHR46847:SF1">
    <property type="entry name" value="D-ALLOSE-BINDING PERIPLASMIC PROTEIN-RELATED"/>
    <property type="match status" value="1"/>
</dbReference>
<dbReference type="SUPFAM" id="SSF53822">
    <property type="entry name" value="Periplasmic binding protein-like I"/>
    <property type="match status" value="1"/>
</dbReference>
<gene>
    <name evidence="6" type="primary">rbsB_1</name>
    <name evidence="6" type="ORF">Mame_00320</name>
</gene>
<dbReference type="AlphaFoldDB" id="A0A1U9YW85"/>
<comment type="similarity">
    <text evidence="2">Belongs to the bacterial solute-binding protein 2 family.</text>
</comment>
<feature type="chain" id="PRO_5010742161" evidence="4">
    <location>
        <begin position="23"/>
        <end position="329"/>
    </location>
</feature>
<dbReference type="GO" id="GO:0030313">
    <property type="term" value="C:cell envelope"/>
    <property type="evidence" value="ECO:0007669"/>
    <property type="project" value="UniProtKB-SubCell"/>
</dbReference>
<dbReference type="GO" id="GO:0030246">
    <property type="term" value="F:carbohydrate binding"/>
    <property type="evidence" value="ECO:0007669"/>
    <property type="project" value="UniProtKB-ARBA"/>
</dbReference>
<comment type="subcellular location">
    <subcellularLocation>
        <location evidence="1">Cell envelope</location>
    </subcellularLocation>
</comment>
<dbReference type="KEGG" id="mmed:Mame_00320"/>
<name>A0A1U9YW85_9HYPH</name>
<evidence type="ECO:0000259" key="5">
    <source>
        <dbReference type="Pfam" id="PF13407"/>
    </source>
</evidence>
<feature type="domain" description="Periplasmic binding protein" evidence="5">
    <location>
        <begin position="27"/>
        <end position="294"/>
    </location>
</feature>
<dbReference type="Proteomes" id="UP000191135">
    <property type="component" value="Chromosome"/>
</dbReference>
<keyword evidence="7" id="KW-1185">Reference proteome</keyword>
<reference evidence="6 7" key="1">
    <citation type="submission" date="2017-03" db="EMBL/GenBank/DDBJ databases">
        <title>Foreign affairs: Plasmid Transfer between Roseobacters and Rhizobia.</title>
        <authorList>
            <person name="Bartling P."/>
            <person name="Bunk B."/>
            <person name="Overmann J."/>
            <person name="Brinkmann H."/>
            <person name="Petersen J."/>
        </authorList>
    </citation>
    <scope>NUCLEOTIDE SEQUENCE [LARGE SCALE GENOMIC DNA]</scope>
    <source>
        <strain evidence="6 7">MACL11</strain>
    </source>
</reference>
<dbReference type="CDD" id="cd01536">
    <property type="entry name" value="PBP1_ABC_sugar_binding-like"/>
    <property type="match status" value="1"/>
</dbReference>
<evidence type="ECO:0000256" key="2">
    <source>
        <dbReference type="ARBA" id="ARBA00007639"/>
    </source>
</evidence>
<accession>A0A1U9YW85</accession>
<sequence length="329" mass="34782" precursor="true">MKTALTAAILSSALAAPLAAQAEDYNIAFLAASSQNGFNQAIYAGIEEAAAKYDNVKTQIFDGEFSATAQFSQVEDIAAGGKFDAIIITPNDTVGIATALEEAIKAGVKVGTTLFPVGPELSNMEPQVPGLTVTVASDPVVGATAQADAVVDYCADKDPCKVVVLIGQLIYPFDNLRNDTYKKILGEHDNIEIVATGEGNYSPQTSMVAMQDILQAHPDIDVVLSNADQHLMGAEIAIEDAGLDMSELYTIGGGLNQIAVDAIKAGTWSGTLAQFPKSEGEAALDAVVKALNGETVPTWIDEYSLRQTPKIVTKEWLDANPDFEPEWQG</sequence>
<evidence type="ECO:0000256" key="3">
    <source>
        <dbReference type="ARBA" id="ARBA00022729"/>
    </source>
</evidence>
<proteinExistence type="inferred from homology"/>
<protein>
    <submittedName>
        <fullName evidence="6">D-ribose-binding periplasmic protein</fullName>
    </submittedName>
</protein>
<organism evidence="6 7">
    <name type="scientific">Martelella mediterranea DSM 17316</name>
    <dbReference type="NCBI Taxonomy" id="1122214"/>
    <lineage>
        <taxon>Bacteria</taxon>
        <taxon>Pseudomonadati</taxon>
        <taxon>Pseudomonadota</taxon>
        <taxon>Alphaproteobacteria</taxon>
        <taxon>Hyphomicrobiales</taxon>
        <taxon>Aurantimonadaceae</taxon>
        <taxon>Martelella</taxon>
    </lineage>
</organism>
<dbReference type="OrthoDB" id="3600104at2"/>
<dbReference type="InterPro" id="IPR028082">
    <property type="entry name" value="Peripla_BP_I"/>
</dbReference>
<dbReference type="eggNOG" id="COG1879">
    <property type="taxonomic scope" value="Bacteria"/>
</dbReference>
<feature type="signal peptide" evidence="4">
    <location>
        <begin position="1"/>
        <end position="22"/>
    </location>
</feature>
<dbReference type="STRING" id="1122214.Mame_00320"/>
<dbReference type="InterPro" id="IPR025997">
    <property type="entry name" value="SBP_2_dom"/>
</dbReference>
<dbReference type="EMBL" id="CP020330">
    <property type="protein sequence ID" value="AQZ49703.1"/>
    <property type="molecule type" value="Genomic_DNA"/>
</dbReference>
<evidence type="ECO:0000256" key="4">
    <source>
        <dbReference type="SAM" id="SignalP"/>
    </source>
</evidence>